<feature type="domain" description="HTH lysR-type" evidence="5">
    <location>
        <begin position="28"/>
        <end position="85"/>
    </location>
</feature>
<name>A0A919FGI9_9ACTN</name>
<dbReference type="InterPro" id="IPR036390">
    <property type="entry name" value="WH_DNA-bd_sf"/>
</dbReference>
<evidence type="ECO:0000313" key="7">
    <source>
        <dbReference type="Proteomes" id="UP000617734"/>
    </source>
</evidence>
<sequence>MPYRPGPRGAAPPLCPYPPDASEATMRLNLNQLAIFVQVIECEGFSAASQVLFLSQSSVSKQVQNLEMALRTQLVDRSGPKIRPTLAGKVLLAQTKEVLALADQAVKAVHAAALLGEEPLTVGSTSTVGGHFLPSVLLELRRREPAVRFSVAVSTAEQLAEALEEGRTGIGVTGSPLPPGRYRSERLLTEDMLLIGPAGHPLAGRDLAPADLADETFLLRECGSQTRRQLTDLLQSWELAGARTLDLWGTDGIKEGVRIGLGVGLVPRRSVRLELRHGLLAELAVRPAPEGRTVTVNWTLARPLTAYEQMLLPLLREATRAPAGDIPAPRRPPA</sequence>
<dbReference type="SUPFAM" id="SSF46785">
    <property type="entry name" value="Winged helix' DNA-binding domain"/>
    <property type="match status" value="1"/>
</dbReference>
<comment type="caution">
    <text evidence="6">The sequence shown here is derived from an EMBL/GenBank/DDBJ whole genome shotgun (WGS) entry which is preliminary data.</text>
</comment>
<keyword evidence="3" id="KW-0238">DNA-binding</keyword>
<keyword evidence="7" id="KW-1185">Reference proteome</keyword>
<dbReference type="Gene3D" id="3.40.190.10">
    <property type="entry name" value="Periplasmic binding protein-like II"/>
    <property type="match status" value="2"/>
</dbReference>
<dbReference type="PANTHER" id="PTHR30126">
    <property type="entry name" value="HTH-TYPE TRANSCRIPTIONAL REGULATOR"/>
    <property type="match status" value="1"/>
</dbReference>
<dbReference type="InterPro" id="IPR036388">
    <property type="entry name" value="WH-like_DNA-bd_sf"/>
</dbReference>
<dbReference type="InterPro" id="IPR005119">
    <property type="entry name" value="LysR_subst-bd"/>
</dbReference>
<accession>A0A919FGI9</accession>
<evidence type="ECO:0000256" key="3">
    <source>
        <dbReference type="ARBA" id="ARBA00023125"/>
    </source>
</evidence>
<keyword evidence="2" id="KW-0805">Transcription regulation</keyword>
<evidence type="ECO:0000259" key="5">
    <source>
        <dbReference type="PROSITE" id="PS50931"/>
    </source>
</evidence>
<reference evidence="6" key="2">
    <citation type="submission" date="2020-09" db="EMBL/GenBank/DDBJ databases">
        <authorList>
            <person name="Sun Q."/>
            <person name="Ohkuma M."/>
        </authorList>
    </citation>
    <scope>NUCLEOTIDE SEQUENCE</scope>
    <source>
        <strain evidence="6">JCM 4646</strain>
    </source>
</reference>
<dbReference type="FunFam" id="1.10.10.10:FF:000001">
    <property type="entry name" value="LysR family transcriptional regulator"/>
    <property type="match status" value="1"/>
</dbReference>
<evidence type="ECO:0000256" key="4">
    <source>
        <dbReference type="ARBA" id="ARBA00023163"/>
    </source>
</evidence>
<reference evidence="6" key="1">
    <citation type="journal article" date="2014" name="Int. J. Syst. Evol. Microbiol.">
        <title>Complete genome sequence of Corynebacterium casei LMG S-19264T (=DSM 44701T), isolated from a smear-ripened cheese.</title>
        <authorList>
            <consortium name="US DOE Joint Genome Institute (JGI-PGF)"/>
            <person name="Walter F."/>
            <person name="Albersmeier A."/>
            <person name="Kalinowski J."/>
            <person name="Ruckert C."/>
        </authorList>
    </citation>
    <scope>NUCLEOTIDE SEQUENCE</scope>
    <source>
        <strain evidence="6">JCM 4646</strain>
    </source>
</reference>
<dbReference type="InterPro" id="IPR000847">
    <property type="entry name" value="LysR_HTH_N"/>
</dbReference>
<dbReference type="GO" id="GO:0000976">
    <property type="term" value="F:transcription cis-regulatory region binding"/>
    <property type="evidence" value="ECO:0007669"/>
    <property type="project" value="TreeGrafter"/>
</dbReference>
<organism evidence="6 7">
    <name type="scientific">Kitasatospora indigofera</name>
    <dbReference type="NCBI Taxonomy" id="67307"/>
    <lineage>
        <taxon>Bacteria</taxon>
        <taxon>Bacillati</taxon>
        <taxon>Actinomycetota</taxon>
        <taxon>Actinomycetes</taxon>
        <taxon>Kitasatosporales</taxon>
        <taxon>Streptomycetaceae</taxon>
        <taxon>Kitasatospora</taxon>
    </lineage>
</organism>
<keyword evidence="4" id="KW-0804">Transcription</keyword>
<evidence type="ECO:0000313" key="6">
    <source>
        <dbReference type="EMBL" id="GHH65105.1"/>
    </source>
</evidence>
<protein>
    <submittedName>
        <fullName evidence="6">LysR family transcriptional regulator</fullName>
    </submittedName>
</protein>
<evidence type="ECO:0000256" key="1">
    <source>
        <dbReference type="ARBA" id="ARBA00009437"/>
    </source>
</evidence>
<dbReference type="Pfam" id="PF03466">
    <property type="entry name" value="LysR_substrate"/>
    <property type="match status" value="1"/>
</dbReference>
<proteinExistence type="inferred from homology"/>
<dbReference type="EMBL" id="BNBO01000006">
    <property type="protein sequence ID" value="GHH65105.1"/>
    <property type="molecule type" value="Genomic_DNA"/>
</dbReference>
<dbReference type="Pfam" id="PF00126">
    <property type="entry name" value="HTH_1"/>
    <property type="match status" value="1"/>
</dbReference>
<dbReference type="Proteomes" id="UP000617734">
    <property type="component" value="Unassembled WGS sequence"/>
</dbReference>
<dbReference type="AlphaFoldDB" id="A0A919FGI9"/>
<dbReference type="SUPFAM" id="SSF53850">
    <property type="entry name" value="Periplasmic binding protein-like II"/>
    <property type="match status" value="1"/>
</dbReference>
<dbReference type="PANTHER" id="PTHR30126:SF39">
    <property type="entry name" value="HTH-TYPE TRANSCRIPTIONAL REGULATOR CYSL"/>
    <property type="match status" value="1"/>
</dbReference>
<dbReference type="GO" id="GO:0003700">
    <property type="term" value="F:DNA-binding transcription factor activity"/>
    <property type="evidence" value="ECO:0007669"/>
    <property type="project" value="InterPro"/>
</dbReference>
<evidence type="ECO:0000256" key="2">
    <source>
        <dbReference type="ARBA" id="ARBA00023015"/>
    </source>
</evidence>
<gene>
    <name evidence="6" type="ORF">GCM10018781_17020</name>
</gene>
<comment type="similarity">
    <text evidence="1">Belongs to the LysR transcriptional regulatory family.</text>
</comment>
<dbReference type="Gene3D" id="1.10.10.10">
    <property type="entry name" value="Winged helix-like DNA-binding domain superfamily/Winged helix DNA-binding domain"/>
    <property type="match status" value="1"/>
</dbReference>
<dbReference type="PROSITE" id="PS50931">
    <property type="entry name" value="HTH_LYSR"/>
    <property type="match status" value="1"/>
</dbReference>